<dbReference type="EMBL" id="UIVT01000003">
    <property type="protein sequence ID" value="SVP93489.1"/>
    <property type="molecule type" value="Genomic_DNA"/>
</dbReference>
<accession>A0A3B0MS16</accession>
<feature type="transmembrane region" description="Helical" evidence="9">
    <location>
        <begin position="133"/>
        <end position="152"/>
    </location>
</feature>
<evidence type="ECO:0000256" key="5">
    <source>
        <dbReference type="ARBA" id="ARBA00022692"/>
    </source>
</evidence>
<feature type="transmembrane region" description="Helical" evidence="9">
    <location>
        <begin position="408"/>
        <end position="432"/>
    </location>
</feature>
<dbReference type="VEuPathDB" id="PiroplasmaDB:TA04035"/>
<evidence type="ECO:0000256" key="9">
    <source>
        <dbReference type="SAM" id="Phobius"/>
    </source>
</evidence>
<feature type="transmembrane region" description="Helical" evidence="9">
    <location>
        <begin position="7"/>
        <end position="28"/>
    </location>
</feature>
<evidence type="ECO:0000256" key="8">
    <source>
        <dbReference type="ARBA" id="ARBA00023136"/>
    </source>
</evidence>
<dbReference type="PANTHER" id="PTHR13121">
    <property type="entry name" value="GPI TRANSAMIDASE COMPONENT PIG-U"/>
    <property type="match status" value="1"/>
</dbReference>
<gene>
    <name evidence="11" type="ORF">TAT_000248200</name>
    <name evidence="10" type="ORF">TAV_000248200</name>
</gene>
<evidence type="ECO:0000313" key="10">
    <source>
        <dbReference type="EMBL" id="SVP92684.1"/>
    </source>
</evidence>
<feature type="transmembrane region" description="Helical" evidence="9">
    <location>
        <begin position="83"/>
        <end position="104"/>
    </location>
</feature>
<evidence type="ECO:0000256" key="1">
    <source>
        <dbReference type="ARBA" id="ARBA00004477"/>
    </source>
</evidence>
<keyword evidence="6" id="KW-0256">Endoplasmic reticulum</keyword>
<keyword evidence="4" id="KW-0337">GPI-anchor biosynthesis</keyword>
<evidence type="ECO:0000256" key="6">
    <source>
        <dbReference type="ARBA" id="ARBA00022824"/>
    </source>
</evidence>
<keyword evidence="8 9" id="KW-0472">Membrane</keyword>
<feature type="transmembrane region" description="Helical" evidence="9">
    <location>
        <begin position="378"/>
        <end position="396"/>
    </location>
</feature>
<keyword evidence="5 9" id="KW-0812">Transmembrane</keyword>
<dbReference type="PANTHER" id="PTHR13121:SF0">
    <property type="entry name" value="PHOSPHATIDYLINOSITOL GLYCAN ANCHOR BIOSYNTHESIS CLASS U PROTEIN"/>
    <property type="match status" value="1"/>
</dbReference>
<protein>
    <submittedName>
        <fullName evidence="10">GPI transamidase subunit PIG-U, putative</fullName>
    </submittedName>
</protein>
<sequence length="451" mass="53453">MSKRNKFIYYSLLIVLIRITFILILYLLKVFIPFMISKNAFDIHEYIELFRCSNYKSYMKSRPFYYFIIKRLTFMYPDLSVKFLMTVFIFIFDFFASLLLYRIVKYISYSYKKEEEDNEKVFGTASVKHSKSLPIVIFTIYLLNPPSVFYNYSTNPDGYKYFLLTLSIYSSLFSTQSKYKRKSSHGTTNWLSCIKNFRFSNYLSDLIFVSFILKTSHSFLPLLFPIVYIRKYHRVKLSSGPIKMREFLSILREFAFSTTFVLIFLSIFKFKFMPELENPYRALDSHPSIDFSISWYLNELLPVEFIKGTMFKNHFIGFVFTIPLLVGLRKYPFDYLLIMTCICILTQPEMTVLGVTFILIILTVNYKLLQRTQPFSKLVHTILALLIISVFSYSSWIGRYMANPNYFFGPQIIILILICKLTKILKFSGIILEDYTKMVYFRHTGGFSNYA</sequence>
<dbReference type="GO" id="GO:0042765">
    <property type="term" value="C:GPI-anchor transamidase complex"/>
    <property type="evidence" value="ECO:0007669"/>
    <property type="project" value="InterPro"/>
</dbReference>
<feature type="transmembrane region" description="Helical" evidence="9">
    <location>
        <begin position="206"/>
        <end position="229"/>
    </location>
</feature>
<dbReference type="GO" id="GO:0016255">
    <property type="term" value="P:attachment of GPI anchor to protein"/>
    <property type="evidence" value="ECO:0007669"/>
    <property type="project" value="InterPro"/>
</dbReference>
<evidence type="ECO:0000313" key="11">
    <source>
        <dbReference type="EMBL" id="SVP93489.1"/>
    </source>
</evidence>
<dbReference type="AlphaFoldDB" id="A0A3B0MS16"/>
<dbReference type="InterPro" id="IPR009600">
    <property type="entry name" value="PIG-U"/>
</dbReference>
<evidence type="ECO:0000256" key="3">
    <source>
        <dbReference type="ARBA" id="ARBA00010026"/>
    </source>
</evidence>
<comment type="pathway">
    <text evidence="2">Glycolipid biosynthesis; glycosylphosphatidylinositol-anchor biosynthesis.</text>
</comment>
<evidence type="ECO:0000256" key="2">
    <source>
        <dbReference type="ARBA" id="ARBA00004687"/>
    </source>
</evidence>
<comment type="subcellular location">
    <subcellularLocation>
        <location evidence="1">Endoplasmic reticulum membrane</location>
        <topology evidence="1">Multi-pass membrane protein</topology>
    </subcellularLocation>
</comment>
<dbReference type="EMBL" id="UIVS01000003">
    <property type="protein sequence ID" value="SVP92684.1"/>
    <property type="molecule type" value="Genomic_DNA"/>
</dbReference>
<proteinExistence type="inferred from homology"/>
<evidence type="ECO:0000256" key="7">
    <source>
        <dbReference type="ARBA" id="ARBA00022989"/>
    </source>
</evidence>
<name>A0A3B0MS16_THEAN</name>
<feature type="transmembrane region" description="Helical" evidence="9">
    <location>
        <begin position="249"/>
        <end position="268"/>
    </location>
</feature>
<comment type="similarity">
    <text evidence="3">Belongs to the PIGU family.</text>
</comment>
<evidence type="ECO:0000256" key="4">
    <source>
        <dbReference type="ARBA" id="ARBA00022502"/>
    </source>
</evidence>
<reference evidence="10" key="1">
    <citation type="submission" date="2018-07" db="EMBL/GenBank/DDBJ databases">
        <authorList>
            <person name="Quirk P.G."/>
            <person name="Krulwich T.A."/>
        </authorList>
    </citation>
    <scope>NUCLEOTIDE SEQUENCE</scope>
    <source>
        <strain evidence="10">Anand</strain>
    </source>
</reference>
<organism evidence="10">
    <name type="scientific">Theileria annulata</name>
    <dbReference type="NCBI Taxonomy" id="5874"/>
    <lineage>
        <taxon>Eukaryota</taxon>
        <taxon>Sar</taxon>
        <taxon>Alveolata</taxon>
        <taxon>Apicomplexa</taxon>
        <taxon>Aconoidasida</taxon>
        <taxon>Piroplasmida</taxon>
        <taxon>Theileriidae</taxon>
        <taxon>Theileria</taxon>
    </lineage>
</organism>
<dbReference type="Pfam" id="PF06728">
    <property type="entry name" value="PIG-U"/>
    <property type="match status" value="1"/>
</dbReference>
<keyword evidence="7 9" id="KW-1133">Transmembrane helix</keyword>
<feature type="transmembrane region" description="Helical" evidence="9">
    <location>
        <begin position="337"/>
        <end position="366"/>
    </location>
</feature>
<dbReference type="GO" id="GO:0006506">
    <property type="term" value="P:GPI anchor biosynthetic process"/>
    <property type="evidence" value="ECO:0007669"/>
    <property type="project" value="UniProtKB-KW"/>
</dbReference>